<accession>C6LF96</accession>
<sequence>MRFTYNTKTEREHKDMKMRAAFMNGIDKMIIKEIDKPTAGAGQVVVKMEYVGICGSDVHYFHSGRCGSYVVTDDEFMLGHECAGTVVEVGEGCKELKVGDRVALEPGITCGECEFCKSGRYNLCPDVVFLATPPVQGCYEEFIAFPENMCFKLPDNVSTKEGALVEPLSVGMHAANQGEVTLGDTVLILGGGCIGLVTMMCCKAHGASRIIVADLVDARLEKAKELGATDVINSGKVDVFEEVKRLTDGKGADKVFETAGSPVTIAQTPFFVKRGGTIVLVGISAKEEITYNFAQIMDKEATIKSVFRYRNVYPQAIAAISSGAIPVAKIATHEFDLDHIQEAFEEAINNKTDLVKAIIKVN</sequence>
<comment type="similarity">
    <text evidence="2 7">Belongs to the zinc-containing alcohol dehydrogenase family.</text>
</comment>
<feature type="domain" description="Enoyl reductase (ER)" evidence="8">
    <location>
        <begin position="25"/>
        <end position="359"/>
    </location>
</feature>
<dbReference type="EMBL" id="ACCL02000009">
    <property type="protein sequence ID" value="EET60836.1"/>
    <property type="molecule type" value="Genomic_DNA"/>
</dbReference>
<dbReference type="InterPro" id="IPR020843">
    <property type="entry name" value="ER"/>
</dbReference>
<evidence type="ECO:0000313" key="9">
    <source>
        <dbReference type="EMBL" id="EET60836.1"/>
    </source>
</evidence>
<dbReference type="InterPro" id="IPR045306">
    <property type="entry name" value="SDH-like"/>
</dbReference>
<dbReference type="STRING" id="168384.SAMN05660368_04037"/>
<keyword evidence="4 7" id="KW-0862">Zinc</keyword>
<dbReference type="Gene3D" id="3.40.50.720">
    <property type="entry name" value="NAD(P)-binding Rossmann-like Domain"/>
    <property type="match status" value="1"/>
</dbReference>
<dbReference type="InterPro" id="IPR013154">
    <property type="entry name" value="ADH-like_N"/>
</dbReference>
<evidence type="ECO:0000313" key="10">
    <source>
        <dbReference type="Proteomes" id="UP000005561"/>
    </source>
</evidence>
<name>C6LF96_9FIRM</name>
<evidence type="ECO:0000256" key="7">
    <source>
        <dbReference type="RuleBase" id="RU361277"/>
    </source>
</evidence>
<dbReference type="InterPro" id="IPR013149">
    <property type="entry name" value="ADH-like_C"/>
</dbReference>
<dbReference type="eggNOG" id="COG1063">
    <property type="taxonomic scope" value="Bacteria"/>
</dbReference>
<dbReference type="SUPFAM" id="SSF51735">
    <property type="entry name" value="NAD(P)-binding Rossmann-fold domains"/>
    <property type="match status" value="1"/>
</dbReference>
<gene>
    <name evidence="9" type="ORF">BRYFOR_07299</name>
</gene>
<organism evidence="9 10">
    <name type="scientific">Marvinbryantia formatexigens DSM 14469</name>
    <dbReference type="NCBI Taxonomy" id="478749"/>
    <lineage>
        <taxon>Bacteria</taxon>
        <taxon>Bacillati</taxon>
        <taxon>Bacillota</taxon>
        <taxon>Clostridia</taxon>
        <taxon>Lachnospirales</taxon>
        <taxon>Lachnospiraceae</taxon>
        <taxon>Marvinbryantia</taxon>
    </lineage>
</organism>
<dbReference type="AlphaFoldDB" id="C6LF96"/>
<evidence type="ECO:0000256" key="2">
    <source>
        <dbReference type="ARBA" id="ARBA00008072"/>
    </source>
</evidence>
<dbReference type="FunFam" id="3.40.50.720:FF:000068">
    <property type="entry name" value="Sorbitol dehydrogenase"/>
    <property type="match status" value="1"/>
</dbReference>
<dbReference type="Gene3D" id="3.90.180.10">
    <property type="entry name" value="Medium-chain alcohol dehydrogenases, catalytic domain"/>
    <property type="match status" value="1"/>
</dbReference>
<evidence type="ECO:0000256" key="6">
    <source>
        <dbReference type="ARBA" id="ARBA00023027"/>
    </source>
</evidence>
<dbReference type="InterPro" id="IPR011032">
    <property type="entry name" value="GroES-like_sf"/>
</dbReference>
<evidence type="ECO:0000259" key="8">
    <source>
        <dbReference type="SMART" id="SM00829"/>
    </source>
</evidence>
<evidence type="ECO:0000256" key="3">
    <source>
        <dbReference type="ARBA" id="ARBA00022723"/>
    </source>
</evidence>
<keyword evidence="5" id="KW-0560">Oxidoreductase</keyword>
<evidence type="ECO:0000256" key="4">
    <source>
        <dbReference type="ARBA" id="ARBA00022833"/>
    </source>
</evidence>
<comment type="caution">
    <text evidence="9">The sequence shown here is derived from an EMBL/GenBank/DDBJ whole genome shotgun (WGS) entry which is preliminary data.</text>
</comment>
<dbReference type="InterPro" id="IPR002328">
    <property type="entry name" value="ADH_Zn_CS"/>
</dbReference>
<dbReference type="GO" id="GO:0016616">
    <property type="term" value="F:oxidoreductase activity, acting on the CH-OH group of donors, NAD or NADP as acceptor"/>
    <property type="evidence" value="ECO:0007669"/>
    <property type="project" value="InterPro"/>
</dbReference>
<dbReference type="PROSITE" id="PS00059">
    <property type="entry name" value="ADH_ZINC"/>
    <property type="match status" value="1"/>
</dbReference>
<keyword evidence="3 7" id="KW-0479">Metal-binding</keyword>
<dbReference type="SUPFAM" id="SSF50129">
    <property type="entry name" value="GroES-like"/>
    <property type="match status" value="1"/>
</dbReference>
<dbReference type="Pfam" id="PF00107">
    <property type="entry name" value="ADH_zinc_N"/>
    <property type="match status" value="1"/>
</dbReference>
<comment type="cofactor">
    <cofactor evidence="1 7">
        <name>Zn(2+)</name>
        <dbReference type="ChEBI" id="CHEBI:29105"/>
    </cofactor>
</comment>
<dbReference type="GO" id="GO:0008270">
    <property type="term" value="F:zinc ion binding"/>
    <property type="evidence" value="ECO:0007669"/>
    <property type="project" value="InterPro"/>
</dbReference>
<protein>
    <submittedName>
        <fullName evidence="9">Chlorophyll synthesis pathway protein BchC</fullName>
    </submittedName>
</protein>
<proteinExistence type="inferred from homology"/>
<dbReference type="Pfam" id="PF08240">
    <property type="entry name" value="ADH_N"/>
    <property type="match status" value="1"/>
</dbReference>
<dbReference type="PANTHER" id="PTHR43161">
    <property type="entry name" value="SORBITOL DEHYDROGENASE"/>
    <property type="match status" value="1"/>
</dbReference>
<evidence type="ECO:0000256" key="1">
    <source>
        <dbReference type="ARBA" id="ARBA00001947"/>
    </source>
</evidence>
<keyword evidence="6" id="KW-0520">NAD</keyword>
<reference evidence="9" key="1">
    <citation type="submission" date="2009-07" db="EMBL/GenBank/DDBJ databases">
        <authorList>
            <person name="Weinstock G."/>
            <person name="Sodergren E."/>
            <person name="Clifton S."/>
            <person name="Fulton L."/>
            <person name="Fulton B."/>
            <person name="Courtney L."/>
            <person name="Fronick C."/>
            <person name="Harrison M."/>
            <person name="Strong C."/>
            <person name="Farmer C."/>
            <person name="Delahaunty K."/>
            <person name="Markovic C."/>
            <person name="Hall O."/>
            <person name="Minx P."/>
            <person name="Tomlinson C."/>
            <person name="Mitreva M."/>
            <person name="Nelson J."/>
            <person name="Hou S."/>
            <person name="Wollam A."/>
            <person name="Pepin K.H."/>
            <person name="Johnson M."/>
            <person name="Bhonagiri V."/>
            <person name="Nash W.E."/>
            <person name="Warren W."/>
            <person name="Chinwalla A."/>
            <person name="Mardis E.R."/>
            <person name="Wilson R.K."/>
        </authorList>
    </citation>
    <scope>NUCLEOTIDE SEQUENCE [LARGE SCALE GENOMIC DNA]</scope>
    <source>
        <strain evidence="9">DSM 14469</strain>
    </source>
</reference>
<dbReference type="InterPro" id="IPR036291">
    <property type="entry name" value="NAD(P)-bd_dom_sf"/>
</dbReference>
<dbReference type="CDD" id="cd05285">
    <property type="entry name" value="sorbitol_DH"/>
    <property type="match status" value="1"/>
</dbReference>
<dbReference type="SMART" id="SM00829">
    <property type="entry name" value="PKS_ER"/>
    <property type="match status" value="1"/>
</dbReference>
<evidence type="ECO:0000256" key="5">
    <source>
        <dbReference type="ARBA" id="ARBA00023002"/>
    </source>
</evidence>
<dbReference type="PANTHER" id="PTHR43161:SF9">
    <property type="entry name" value="SORBITOL DEHYDROGENASE"/>
    <property type="match status" value="1"/>
</dbReference>
<dbReference type="Proteomes" id="UP000005561">
    <property type="component" value="Unassembled WGS sequence"/>
</dbReference>
<keyword evidence="10" id="KW-1185">Reference proteome</keyword>